<evidence type="ECO:0000313" key="3">
    <source>
        <dbReference type="Proteomes" id="UP000325755"/>
    </source>
</evidence>
<dbReference type="KEGG" id="mmob:F6R98_04915"/>
<feature type="transmembrane region" description="Helical" evidence="1">
    <location>
        <begin position="430"/>
        <end position="449"/>
    </location>
</feature>
<sequence length="461" mass="52248">MNFTISLVLLFNFVALYLGDLGYPGYLFFSGVDAAICLWGYAVFLFRPEKSNLAVFCMTTLLAFYAVSTLSTELKALSNHGRSVAELEFYRQYALNYALAVVNLSAFVFMLLGRYNYPLVIHGDKFRRECLVFLYMLCIFAMYAFVSGQIKYAGVITIDETRSNKISAFASITVLALPALPAVLLREAMLATKKWEKTLCLWLSVFCMFAVFTMGRRLLMGSLLLGLFVWEAYVAPTLRINMVKKYLYYAVLGLFASFGYKLYYAMRLVGWMHPDAELYDQLMMGLDFMTSNGSELAAQLAENAEFRAYIIGYLSEIAEAVSKGRVTDGAAFWENLLIAIPSLFINKDGLESGEYVVTRFLAMWDTDYPSSFLSYGYADFGLLGVVLYTCFDYFSIYWFLRVIGWLNLGTASLFFILFALTSFQQIEGEFVYAVFLREGAILLILFLVIKHLGVLDVRKNA</sequence>
<evidence type="ECO:0000313" key="2">
    <source>
        <dbReference type="EMBL" id="QFY42049.1"/>
    </source>
</evidence>
<feature type="transmembrane region" description="Helical" evidence="1">
    <location>
        <begin position="129"/>
        <end position="146"/>
    </location>
</feature>
<feature type="transmembrane region" description="Helical" evidence="1">
    <location>
        <begin position="218"/>
        <end position="234"/>
    </location>
</feature>
<feature type="transmembrane region" description="Helical" evidence="1">
    <location>
        <begin position="197"/>
        <end position="212"/>
    </location>
</feature>
<keyword evidence="1" id="KW-0472">Membrane</keyword>
<keyword evidence="1" id="KW-0812">Transmembrane</keyword>
<feature type="transmembrane region" description="Helical" evidence="1">
    <location>
        <begin position="166"/>
        <end position="185"/>
    </location>
</feature>
<evidence type="ECO:0008006" key="4">
    <source>
        <dbReference type="Google" id="ProtNLM"/>
    </source>
</evidence>
<protein>
    <recommendedName>
        <fullName evidence="4">Oligosaccharide repeat unit polymerase</fullName>
    </recommendedName>
</protein>
<keyword evidence="3" id="KW-1185">Reference proteome</keyword>
<proteinExistence type="predicted"/>
<dbReference type="AlphaFoldDB" id="A0A5Q0BEW3"/>
<name>A0A5Q0BEW3_9GAMM</name>
<feature type="transmembrane region" description="Helical" evidence="1">
    <location>
        <begin position="372"/>
        <end position="391"/>
    </location>
</feature>
<feature type="transmembrane region" description="Helical" evidence="1">
    <location>
        <begin position="25"/>
        <end position="46"/>
    </location>
</feature>
<feature type="transmembrane region" description="Helical" evidence="1">
    <location>
        <begin position="53"/>
        <end position="74"/>
    </location>
</feature>
<reference evidence="2 3" key="1">
    <citation type="submission" date="2019-09" db="EMBL/GenBank/DDBJ databases">
        <title>Ecophysiology of the spiral-shaped methanotroph Methylospira mobilis as revealed by the complete genome sequence.</title>
        <authorList>
            <person name="Oshkin I.Y."/>
            <person name="Dedysh S.N."/>
            <person name="Miroshnikov K."/>
            <person name="Danilova O.V."/>
            <person name="Hakobyan A."/>
            <person name="Liesack W."/>
        </authorList>
    </citation>
    <scope>NUCLEOTIDE SEQUENCE [LARGE SCALE GENOMIC DNA]</scope>
    <source>
        <strain evidence="2 3">Shm1</strain>
    </source>
</reference>
<evidence type="ECO:0000256" key="1">
    <source>
        <dbReference type="SAM" id="Phobius"/>
    </source>
</evidence>
<feature type="transmembrane region" description="Helical" evidence="1">
    <location>
        <begin position="246"/>
        <end position="266"/>
    </location>
</feature>
<accession>A0A5Q0BEW3</accession>
<dbReference type="Proteomes" id="UP000325755">
    <property type="component" value="Chromosome"/>
</dbReference>
<dbReference type="RefSeq" id="WP_153248034.1">
    <property type="nucleotide sequence ID" value="NZ_CP044205.1"/>
</dbReference>
<organism evidence="2 3">
    <name type="scientific">Candidatus Methylospira mobilis</name>
    <dbReference type="NCBI Taxonomy" id="1808979"/>
    <lineage>
        <taxon>Bacteria</taxon>
        <taxon>Pseudomonadati</taxon>
        <taxon>Pseudomonadota</taxon>
        <taxon>Gammaproteobacteria</taxon>
        <taxon>Methylococcales</taxon>
        <taxon>Methylococcaceae</taxon>
        <taxon>Candidatus Methylospira</taxon>
    </lineage>
</organism>
<gene>
    <name evidence="2" type="ORF">F6R98_04915</name>
</gene>
<dbReference type="InParanoid" id="A0A5Q0BEW3"/>
<feature type="transmembrane region" description="Helical" evidence="1">
    <location>
        <begin position="398"/>
        <end position="418"/>
    </location>
</feature>
<keyword evidence="1" id="KW-1133">Transmembrane helix</keyword>
<dbReference type="EMBL" id="CP044205">
    <property type="protein sequence ID" value="QFY42049.1"/>
    <property type="molecule type" value="Genomic_DNA"/>
</dbReference>
<feature type="transmembrane region" description="Helical" evidence="1">
    <location>
        <begin position="94"/>
        <end position="117"/>
    </location>
</feature>